<organism evidence="6 7">
    <name type="scientific">Comamonas koreensis</name>
    <dbReference type="NCBI Taxonomy" id="160825"/>
    <lineage>
        <taxon>Bacteria</taxon>
        <taxon>Pseudomonadati</taxon>
        <taxon>Pseudomonadota</taxon>
        <taxon>Betaproteobacteria</taxon>
        <taxon>Burkholderiales</taxon>
        <taxon>Comamonadaceae</taxon>
        <taxon>Comamonas</taxon>
    </lineage>
</organism>
<proteinExistence type="inferred from homology"/>
<evidence type="ECO:0000313" key="7">
    <source>
        <dbReference type="Proteomes" id="UP001199260"/>
    </source>
</evidence>
<evidence type="ECO:0000256" key="3">
    <source>
        <dbReference type="ARBA" id="ARBA00022729"/>
    </source>
</evidence>
<dbReference type="EMBL" id="JAJNCT010000025">
    <property type="protein sequence ID" value="MCD2167011.1"/>
    <property type="molecule type" value="Genomic_DNA"/>
</dbReference>
<feature type="domain" description="Solute-binding protein family 3/N-terminal" evidence="5">
    <location>
        <begin position="37"/>
        <end position="269"/>
    </location>
</feature>
<evidence type="ECO:0000256" key="2">
    <source>
        <dbReference type="ARBA" id="ARBA00022448"/>
    </source>
</evidence>
<evidence type="ECO:0000313" key="6">
    <source>
        <dbReference type="EMBL" id="MCD2167011.1"/>
    </source>
</evidence>
<dbReference type="SMART" id="SM00062">
    <property type="entry name" value="PBPb"/>
    <property type="match status" value="1"/>
</dbReference>
<evidence type="ECO:0000256" key="1">
    <source>
        <dbReference type="ARBA" id="ARBA00010333"/>
    </source>
</evidence>
<dbReference type="RefSeq" id="WP_230778398.1">
    <property type="nucleotide sequence ID" value="NZ_JAJNCT010000025.1"/>
</dbReference>
<dbReference type="GO" id="GO:0030288">
    <property type="term" value="C:outer membrane-bounded periplasmic space"/>
    <property type="evidence" value="ECO:0007669"/>
    <property type="project" value="TreeGrafter"/>
</dbReference>
<keyword evidence="7" id="KW-1185">Reference proteome</keyword>
<keyword evidence="2" id="KW-0813">Transport</keyword>
<dbReference type="SUPFAM" id="SSF53850">
    <property type="entry name" value="Periplasmic binding protein-like II"/>
    <property type="match status" value="1"/>
</dbReference>
<reference evidence="6 7" key="1">
    <citation type="submission" date="2021-11" db="EMBL/GenBank/DDBJ databases">
        <title>Genome sequence.</title>
        <authorList>
            <person name="Sun Q."/>
        </authorList>
    </citation>
    <scope>NUCLEOTIDE SEQUENCE [LARGE SCALE GENOMIC DNA]</scope>
    <source>
        <strain evidence="6 7">KCTC 12005</strain>
    </source>
</reference>
<evidence type="ECO:0000256" key="4">
    <source>
        <dbReference type="SAM" id="SignalP"/>
    </source>
</evidence>
<dbReference type="AlphaFoldDB" id="A0AAW4Y0X1"/>
<dbReference type="InterPro" id="IPR051455">
    <property type="entry name" value="Bact_solute-bind_prot3"/>
</dbReference>
<dbReference type="CDD" id="cd13688">
    <property type="entry name" value="PBP2_GltI_DEBP"/>
    <property type="match status" value="1"/>
</dbReference>
<dbReference type="Gene3D" id="3.40.190.10">
    <property type="entry name" value="Periplasmic binding protein-like II"/>
    <property type="match status" value="2"/>
</dbReference>
<gene>
    <name evidence="6" type="ORF">LPW39_17970</name>
</gene>
<dbReference type="Proteomes" id="UP001199260">
    <property type="component" value="Unassembled WGS sequence"/>
</dbReference>
<evidence type="ECO:0000259" key="5">
    <source>
        <dbReference type="SMART" id="SM00062"/>
    </source>
</evidence>
<dbReference type="InterPro" id="IPR001638">
    <property type="entry name" value="Solute-binding_3/MltF_N"/>
</dbReference>
<dbReference type="GO" id="GO:0005576">
    <property type="term" value="C:extracellular region"/>
    <property type="evidence" value="ECO:0007669"/>
    <property type="project" value="TreeGrafter"/>
</dbReference>
<feature type="chain" id="PRO_5043408680" evidence="4">
    <location>
        <begin position="24"/>
        <end position="298"/>
    </location>
</feature>
<dbReference type="PANTHER" id="PTHR30085:SF2">
    <property type="entry name" value="GLUTAMATE_ASPARTATE IMPORT SOLUTE-BINDING PROTEIN"/>
    <property type="match status" value="1"/>
</dbReference>
<name>A0AAW4Y0X1_9BURK</name>
<dbReference type="GO" id="GO:0006865">
    <property type="term" value="P:amino acid transport"/>
    <property type="evidence" value="ECO:0007669"/>
    <property type="project" value="TreeGrafter"/>
</dbReference>
<dbReference type="Pfam" id="PF00497">
    <property type="entry name" value="SBP_bac_3"/>
    <property type="match status" value="1"/>
</dbReference>
<keyword evidence="3 4" id="KW-0732">Signal</keyword>
<accession>A0AAW4Y0X1</accession>
<dbReference type="PANTHER" id="PTHR30085">
    <property type="entry name" value="AMINO ACID ABC TRANSPORTER PERMEASE"/>
    <property type="match status" value="1"/>
</dbReference>
<protein>
    <submittedName>
        <fullName evidence="6">Amino acid ABC transporter substrate-binding protein</fullName>
    </submittedName>
</protein>
<comment type="similarity">
    <text evidence="1">Belongs to the bacterial solute-binding protein 3 family.</text>
</comment>
<comment type="caution">
    <text evidence="6">The sequence shown here is derived from an EMBL/GenBank/DDBJ whole genome shotgun (WGS) entry which is preliminary data.</text>
</comment>
<sequence>MLKLFSKTTVCAVTLLAASLAQAQTPSTLEKIKQSGAITIGARDMSVPFSYKVNGNADPIGMINDICLKVAEAAQKAAGLPKLEIKYLITTPTSRIPLIQNNTVDLDCTPVTNTIARQEQVSFSPSYFSANVTLAVRKDSPVKGIADLQNRNVATVTGTTSIQLLRAYKKAQNVKFNEVYGKDPSEAFVMFESGKADAFVLDDVQLASFIATSPQRDQYVILNEPLRTEPYGVMLRKDDPAFKKLVDDTVYAMIKSGEMEALYQKWFMATIPPRNVNINFPLSDSTKALYANPNDKGI</sequence>
<feature type="signal peptide" evidence="4">
    <location>
        <begin position="1"/>
        <end position="23"/>
    </location>
</feature>